<dbReference type="GO" id="GO:0003729">
    <property type="term" value="F:mRNA binding"/>
    <property type="evidence" value="ECO:0007669"/>
    <property type="project" value="UniProtKB-ARBA"/>
</dbReference>
<comment type="similarity">
    <text evidence="10">Belongs to the splicing factor SR family. RSZ subfamily.</text>
</comment>
<dbReference type="CDD" id="cd12373">
    <property type="entry name" value="RRM_SRSF3_like"/>
    <property type="match status" value="1"/>
</dbReference>
<dbReference type="GO" id="GO:0008270">
    <property type="term" value="F:zinc ion binding"/>
    <property type="evidence" value="ECO:0007669"/>
    <property type="project" value="UniProtKB-KW"/>
</dbReference>
<keyword evidence="6 11" id="KW-0863">Zinc-finger</keyword>
<dbReference type="PANTHER" id="PTHR23147">
    <property type="entry name" value="SERINE/ARGININE RICH SPLICING FACTOR"/>
    <property type="match status" value="1"/>
</dbReference>
<dbReference type="InterPro" id="IPR050907">
    <property type="entry name" value="SRSF"/>
</dbReference>
<dbReference type="Pfam" id="PF00076">
    <property type="entry name" value="RRM_1"/>
    <property type="match status" value="1"/>
</dbReference>
<dbReference type="STRING" id="35608.A0A2U1Q569"/>
<keyword evidence="4" id="KW-0479">Metal-binding</keyword>
<dbReference type="FunFam" id="4.10.60.10:FF:000029">
    <property type="entry name" value="Serine/arginine-rich splicing factor RSZ22A"/>
    <property type="match status" value="1"/>
</dbReference>
<dbReference type="SMART" id="SM00360">
    <property type="entry name" value="RRM"/>
    <property type="match status" value="1"/>
</dbReference>
<dbReference type="GO" id="GO:0000398">
    <property type="term" value="P:mRNA splicing, via spliceosome"/>
    <property type="evidence" value="ECO:0007669"/>
    <property type="project" value="UniProtKB-ARBA"/>
</dbReference>
<keyword evidence="8" id="KW-0508">mRNA splicing</keyword>
<dbReference type="GO" id="GO:0005681">
    <property type="term" value="C:spliceosomal complex"/>
    <property type="evidence" value="ECO:0007669"/>
    <property type="project" value="UniProtKB-KW"/>
</dbReference>
<evidence type="ECO:0000256" key="12">
    <source>
        <dbReference type="PROSITE-ProRule" id="PRU00176"/>
    </source>
</evidence>
<evidence type="ECO:0000256" key="11">
    <source>
        <dbReference type="PROSITE-ProRule" id="PRU00047"/>
    </source>
</evidence>
<evidence type="ECO:0000256" key="8">
    <source>
        <dbReference type="ARBA" id="ARBA00023187"/>
    </source>
</evidence>
<reference evidence="16 17" key="1">
    <citation type="journal article" date="2018" name="Mol. Plant">
        <title>The genome of Artemisia annua provides insight into the evolution of Asteraceae family and artemisinin biosynthesis.</title>
        <authorList>
            <person name="Shen Q."/>
            <person name="Zhang L."/>
            <person name="Liao Z."/>
            <person name="Wang S."/>
            <person name="Yan T."/>
            <person name="Shi P."/>
            <person name="Liu M."/>
            <person name="Fu X."/>
            <person name="Pan Q."/>
            <person name="Wang Y."/>
            <person name="Lv Z."/>
            <person name="Lu X."/>
            <person name="Zhang F."/>
            <person name="Jiang W."/>
            <person name="Ma Y."/>
            <person name="Chen M."/>
            <person name="Hao X."/>
            <person name="Li L."/>
            <person name="Tang Y."/>
            <person name="Lv G."/>
            <person name="Zhou Y."/>
            <person name="Sun X."/>
            <person name="Brodelius P.E."/>
            <person name="Rose J.K.C."/>
            <person name="Tang K."/>
        </authorList>
    </citation>
    <scope>NUCLEOTIDE SEQUENCE [LARGE SCALE GENOMIC DNA]</scope>
    <source>
        <strain evidence="17">cv. Huhao1</strain>
        <tissue evidence="16">Leaf</tissue>
    </source>
</reference>
<gene>
    <name evidence="16" type="ORF">CTI12_AA074250</name>
</gene>
<comment type="caution">
    <text evidence="16">The sequence shown here is derived from an EMBL/GenBank/DDBJ whole genome shotgun (WGS) entry which is preliminary data.</text>
</comment>
<keyword evidence="7" id="KW-0862">Zinc</keyword>
<dbReference type="InterPro" id="IPR012677">
    <property type="entry name" value="Nucleotide-bd_a/b_plait_sf"/>
</dbReference>
<feature type="compositionally biased region" description="Low complexity" evidence="13">
    <location>
        <begin position="550"/>
        <end position="586"/>
    </location>
</feature>
<organism evidence="16 17">
    <name type="scientific">Artemisia annua</name>
    <name type="common">Sweet wormwood</name>
    <dbReference type="NCBI Taxonomy" id="35608"/>
    <lineage>
        <taxon>Eukaryota</taxon>
        <taxon>Viridiplantae</taxon>
        <taxon>Streptophyta</taxon>
        <taxon>Embryophyta</taxon>
        <taxon>Tracheophyta</taxon>
        <taxon>Spermatophyta</taxon>
        <taxon>Magnoliopsida</taxon>
        <taxon>eudicotyledons</taxon>
        <taxon>Gunneridae</taxon>
        <taxon>Pentapetalae</taxon>
        <taxon>asterids</taxon>
        <taxon>campanulids</taxon>
        <taxon>Asterales</taxon>
        <taxon>Asteraceae</taxon>
        <taxon>Asteroideae</taxon>
        <taxon>Anthemideae</taxon>
        <taxon>Artemisiinae</taxon>
        <taxon>Artemisia</taxon>
    </lineage>
</organism>
<keyword evidence="5" id="KW-0747">Spliceosome</keyword>
<evidence type="ECO:0000256" key="5">
    <source>
        <dbReference type="ARBA" id="ARBA00022728"/>
    </source>
</evidence>
<keyword evidence="12" id="KW-0694">RNA-binding</keyword>
<feature type="domain" description="RRM" evidence="14">
    <location>
        <begin position="417"/>
        <end position="488"/>
    </location>
</feature>
<accession>A0A2U1Q569</accession>
<feature type="compositionally biased region" description="Polar residues" evidence="13">
    <location>
        <begin position="95"/>
        <end position="106"/>
    </location>
</feature>
<feature type="region of interest" description="Disordered" evidence="13">
    <location>
        <begin position="85"/>
        <end position="117"/>
    </location>
</feature>
<protein>
    <submittedName>
        <fullName evidence="16">Zinc finger, CCHC-type, Nucleotide-binding alpha-beta plait domain protein</fullName>
    </submittedName>
</protein>
<dbReference type="EMBL" id="PKPP01000408">
    <property type="protein sequence ID" value="PWA93145.1"/>
    <property type="molecule type" value="Genomic_DNA"/>
</dbReference>
<dbReference type="SMART" id="SM00343">
    <property type="entry name" value="ZnF_C2HC"/>
    <property type="match status" value="1"/>
</dbReference>
<dbReference type="InterPro" id="IPR001878">
    <property type="entry name" value="Znf_CCHC"/>
</dbReference>
<comment type="subcellular location">
    <subcellularLocation>
        <location evidence="1">Nucleus</location>
    </subcellularLocation>
</comment>
<evidence type="ECO:0000256" key="13">
    <source>
        <dbReference type="SAM" id="MobiDB-lite"/>
    </source>
</evidence>
<dbReference type="PROSITE" id="PS50102">
    <property type="entry name" value="RRM"/>
    <property type="match status" value="1"/>
</dbReference>
<evidence type="ECO:0000313" key="16">
    <source>
        <dbReference type="EMBL" id="PWA93145.1"/>
    </source>
</evidence>
<dbReference type="Pfam" id="PF00098">
    <property type="entry name" value="zf-CCHC"/>
    <property type="match status" value="1"/>
</dbReference>
<evidence type="ECO:0000256" key="9">
    <source>
        <dbReference type="ARBA" id="ARBA00023242"/>
    </source>
</evidence>
<evidence type="ECO:0000256" key="6">
    <source>
        <dbReference type="ARBA" id="ARBA00022771"/>
    </source>
</evidence>
<feature type="domain" description="CCHC-type" evidence="15">
    <location>
        <begin position="513"/>
        <end position="528"/>
    </location>
</feature>
<dbReference type="SUPFAM" id="SSF54928">
    <property type="entry name" value="RNA-binding domain, RBD"/>
    <property type="match status" value="1"/>
</dbReference>
<evidence type="ECO:0000256" key="4">
    <source>
        <dbReference type="ARBA" id="ARBA00022723"/>
    </source>
</evidence>
<evidence type="ECO:0000259" key="15">
    <source>
        <dbReference type="PROSITE" id="PS50158"/>
    </source>
</evidence>
<keyword evidence="2" id="KW-0597">Phosphoprotein</keyword>
<keyword evidence="17" id="KW-1185">Reference proteome</keyword>
<evidence type="ECO:0000313" key="17">
    <source>
        <dbReference type="Proteomes" id="UP000245207"/>
    </source>
</evidence>
<dbReference type="SUPFAM" id="SSF57756">
    <property type="entry name" value="Retrovirus zinc finger-like domains"/>
    <property type="match status" value="1"/>
</dbReference>
<proteinExistence type="inferred from homology"/>
<feature type="region of interest" description="Disordered" evidence="13">
    <location>
        <begin position="272"/>
        <end position="292"/>
    </location>
</feature>
<evidence type="ECO:0000256" key="2">
    <source>
        <dbReference type="ARBA" id="ARBA00022553"/>
    </source>
</evidence>
<keyword evidence="3" id="KW-0507">mRNA processing</keyword>
<evidence type="ECO:0000256" key="10">
    <source>
        <dbReference type="ARBA" id="ARBA00061011"/>
    </source>
</evidence>
<feature type="region of interest" description="Disordered" evidence="13">
    <location>
        <begin position="480"/>
        <end position="605"/>
    </location>
</feature>
<dbReference type="InterPro" id="IPR035979">
    <property type="entry name" value="RBD_domain_sf"/>
</dbReference>
<dbReference type="OrthoDB" id="5970at2759"/>
<dbReference type="PROSITE" id="PS50158">
    <property type="entry name" value="ZF_CCHC"/>
    <property type="match status" value="1"/>
</dbReference>
<evidence type="ECO:0000256" key="3">
    <source>
        <dbReference type="ARBA" id="ARBA00022664"/>
    </source>
</evidence>
<dbReference type="Gene3D" id="4.10.60.10">
    <property type="entry name" value="Zinc finger, CCHC-type"/>
    <property type="match status" value="1"/>
</dbReference>
<dbReference type="GO" id="GO:0016607">
    <property type="term" value="C:nuclear speck"/>
    <property type="evidence" value="ECO:0007669"/>
    <property type="project" value="UniProtKB-ARBA"/>
</dbReference>
<feature type="region of interest" description="Disordered" evidence="13">
    <location>
        <begin position="334"/>
        <end position="377"/>
    </location>
</feature>
<dbReference type="InterPro" id="IPR036875">
    <property type="entry name" value="Znf_CCHC_sf"/>
</dbReference>
<dbReference type="Proteomes" id="UP000245207">
    <property type="component" value="Unassembled WGS sequence"/>
</dbReference>
<evidence type="ECO:0000256" key="1">
    <source>
        <dbReference type="ARBA" id="ARBA00004123"/>
    </source>
</evidence>
<keyword evidence="9" id="KW-0539">Nucleus</keyword>
<feature type="compositionally biased region" description="Gly residues" evidence="13">
    <location>
        <begin position="500"/>
        <end position="510"/>
    </location>
</feature>
<name>A0A2U1Q569_ARTAN</name>
<dbReference type="AlphaFoldDB" id="A0A2U1Q569"/>
<dbReference type="InterPro" id="IPR000504">
    <property type="entry name" value="RRM_dom"/>
</dbReference>
<evidence type="ECO:0000259" key="14">
    <source>
        <dbReference type="PROSITE" id="PS50102"/>
    </source>
</evidence>
<dbReference type="FunFam" id="3.30.70.330:FF:000214">
    <property type="entry name" value="Serine/arginine-rich splicing factor 7"/>
    <property type="match status" value="1"/>
</dbReference>
<evidence type="ECO:0000256" key="7">
    <source>
        <dbReference type="ARBA" id="ARBA00022833"/>
    </source>
</evidence>
<feature type="compositionally biased region" description="Basic and acidic residues" evidence="13">
    <location>
        <begin position="480"/>
        <end position="499"/>
    </location>
</feature>
<sequence length="605" mass="68544">MVLIGQKFIGFVANKPSIFFNINLYIKRHENFEFPVSSTGPSSDVTTTINDLLTRYRISLHTRYAFDSLILGGFILTMAKKGRVTSMKEKRDRSPSLSQKLDTGQQWRCPEPPSTLERKKALASTESGKIPIYEKHTVCSIMYAQNNKKQYYSNKSKPSRGSLDKLVPRSIPHPLVKLRNSGDIMEKNVKQTRQLVKDLESKTVVVEKKPRSLSNALLLSKDDHNIVTHEEDNYNILTHEEENKTTQMASSGILITKDHDKQDWDNEDVGVLQNDGGKNGGGDQNMSESNTCSQEYETIDECFNIEHIDCHDDRIHQQDQTDNVVDVASDQLPYPEVDQETKNEQAIQEADEEIGSKDNDLENDETEEVPKEEDPTSKVVVENQHVVTNGKKHTAAYKNVIEEAESELRELRRDKMSRVYVGNLDPRVSEREIEDEFRTFGVIRSVWVARRPPGYGFVDFDDKRDAQDAIRELDGKNGWRVEMSHNSRNGGRDGGRDGGRGGGRGRGGGSDLKCYECGEPGHFARECRGGGGGGRRRSRSRSPVARYRRSPSYGRRSYSPRGGRSPPRRSVSPPRRSNYNSRSPPYRGREEVPYTNGNGRRRSRS</sequence>
<dbReference type="Gene3D" id="3.30.70.330">
    <property type="match status" value="1"/>
</dbReference>